<dbReference type="EMBL" id="JAQQLI010000001">
    <property type="protein sequence ID" value="MDC7784330.1"/>
    <property type="molecule type" value="Genomic_DNA"/>
</dbReference>
<reference evidence="3" key="1">
    <citation type="journal article" date="2023" name="Microbiol Resour">
        <title>Genome Sequences of Rhodoplanes serenus and Two Thermotolerant Strains, Rhodoplanes tepidamans and 'Rhodoplanes cryptolactis,' Further Refine the Genus.</title>
        <authorList>
            <person name="Rayyan A.A."/>
            <person name="Kyndt J.A."/>
        </authorList>
    </citation>
    <scope>NUCLEOTIDE SEQUENCE</scope>
    <source>
        <strain evidence="3">DSM 9987</strain>
    </source>
</reference>
<organism evidence="3 4">
    <name type="scientific">Rhodoplanes tepidamans</name>
    <name type="common">Rhodoplanes cryptolactis</name>
    <dbReference type="NCBI Taxonomy" id="200616"/>
    <lineage>
        <taxon>Bacteria</taxon>
        <taxon>Pseudomonadati</taxon>
        <taxon>Pseudomonadota</taxon>
        <taxon>Alphaproteobacteria</taxon>
        <taxon>Hyphomicrobiales</taxon>
        <taxon>Nitrobacteraceae</taxon>
        <taxon>Rhodoplanes</taxon>
    </lineage>
</organism>
<dbReference type="SUPFAM" id="SSF53448">
    <property type="entry name" value="Nucleotide-diphospho-sugar transferases"/>
    <property type="match status" value="1"/>
</dbReference>
<dbReference type="InterPro" id="IPR005835">
    <property type="entry name" value="NTP_transferase_dom"/>
</dbReference>
<proteinExistence type="predicted"/>
<feature type="region of interest" description="Disordered" evidence="1">
    <location>
        <begin position="414"/>
        <end position="437"/>
    </location>
</feature>
<dbReference type="RefSeq" id="WP_272775174.1">
    <property type="nucleotide sequence ID" value="NZ_JAQQLI010000001.1"/>
</dbReference>
<dbReference type="InterPro" id="IPR023214">
    <property type="entry name" value="HAD_sf"/>
</dbReference>
<evidence type="ECO:0000313" key="3">
    <source>
        <dbReference type="EMBL" id="MDC7784330.1"/>
    </source>
</evidence>
<keyword evidence="4" id="KW-1185">Reference proteome</keyword>
<protein>
    <submittedName>
        <fullName evidence="3">Sugar phosphate nucleotidyltransferase</fullName>
    </submittedName>
</protein>
<dbReference type="CDD" id="cd06915">
    <property type="entry name" value="NTP_transferase_WcbM_like"/>
    <property type="match status" value="1"/>
</dbReference>
<dbReference type="Pfam" id="PF00483">
    <property type="entry name" value="NTP_transferase"/>
    <property type="match status" value="1"/>
</dbReference>
<dbReference type="Gene3D" id="3.90.550.10">
    <property type="entry name" value="Spore Coat Polysaccharide Biosynthesis Protein SpsA, Chain A"/>
    <property type="match status" value="1"/>
</dbReference>
<dbReference type="InterPro" id="IPR036412">
    <property type="entry name" value="HAD-like_sf"/>
</dbReference>
<dbReference type="InterPro" id="IPR050486">
    <property type="entry name" value="Mannose-1P_guanyltransferase"/>
</dbReference>
<evidence type="ECO:0000313" key="4">
    <source>
        <dbReference type="Proteomes" id="UP001165652"/>
    </source>
</evidence>
<gene>
    <name evidence="3" type="ORF">PQJ73_01425</name>
</gene>
<dbReference type="SUPFAM" id="SSF56784">
    <property type="entry name" value="HAD-like"/>
    <property type="match status" value="1"/>
</dbReference>
<evidence type="ECO:0000259" key="2">
    <source>
        <dbReference type="Pfam" id="PF00483"/>
    </source>
</evidence>
<dbReference type="Gene3D" id="3.40.50.1000">
    <property type="entry name" value="HAD superfamily/HAD-like"/>
    <property type="match status" value="1"/>
</dbReference>
<dbReference type="InterPro" id="IPR029044">
    <property type="entry name" value="Nucleotide-diphossugar_trans"/>
</dbReference>
<dbReference type="Proteomes" id="UP001165652">
    <property type="component" value="Unassembled WGS sequence"/>
</dbReference>
<reference evidence="3" key="2">
    <citation type="submission" date="2023-02" db="EMBL/GenBank/DDBJ databases">
        <authorList>
            <person name="Rayyan A."/>
            <person name="Meyer T."/>
            <person name="Kyndt J.A."/>
        </authorList>
    </citation>
    <scope>NUCLEOTIDE SEQUENCE</scope>
    <source>
        <strain evidence="3">DSM 9987</strain>
    </source>
</reference>
<comment type="caution">
    <text evidence="3">The sequence shown here is derived from an EMBL/GenBank/DDBJ whole genome shotgun (WGS) entry which is preliminary data.</text>
</comment>
<dbReference type="PANTHER" id="PTHR22572">
    <property type="entry name" value="SUGAR-1-PHOSPHATE GUANYL TRANSFERASE"/>
    <property type="match status" value="1"/>
</dbReference>
<accession>A0ABT5J3W1</accession>
<evidence type="ECO:0000256" key="1">
    <source>
        <dbReference type="SAM" id="MobiDB-lite"/>
    </source>
</evidence>
<sequence>MVTGAPATVREPIRQAVVLVGGRGTRLGELARDVPKPLLPIDGDRVFLDYILESVARHGYFDVVLLAGHLGEQVESRYAGRTLHGSTLRVLREPEPLGTGGALTVARAVLDDAFLMMNGDALFDINLRALEAEASVDGATATLALKALDDTGRYGRVTVEDGRVVAFVEKDPTVRAPGTINGGIYVLRRSVVDLAAPLPCSIERDVFPLLVTRGEVRGRVFDDYFIDIGTPESLARGRAELPAVRVRPAVFLVRDAVLDVGRGAATRADDLALVDGAAEAVRHLNDRGYFVFLVDDRPGIARGDDMHDDSTPFTLALRACLARAGAHVDGVYAASCQRSGTGARSTIEQDDGVSGAGLLHRAFAEWPIARAGSFLVAVKPAEAAAAARVGLPGVLCGRGRLDTIVKTALGTSGGRAGAGCAAPGSTTESISDPRDVS</sequence>
<feature type="domain" description="Nucleotidyl transferase" evidence="2">
    <location>
        <begin position="16"/>
        <end position="239"/>
    </location>
</feature>
<name>A0ABT5J3W1_RHOTP</name>